<evidence type="ECO:0000256" key="3">
    <source>
        <dbReference type="ARBA" id="ARBA00022964"/>
    </source>
</evidence>
<feature type="domain" description="Prolyl 4-hydroxylase alpha subunit" evidence="6">
    <location>
        <begin position="35"/>
        <end position="234"/>
    </location>
</feature>
<evidence type="ECO:0000313" key="7">
    <source>
        <dbReference type="EMBL" id="PPQ71575.1"/>
    </source>
</evidence>
<dbReference type="InterPro" id="IPR044862">
    <property type="entry name" value="Pro_4_hyd_alph_FE2OG_OXY"/>
</dbReference>
<dbReference type="Pfam" id="PF13640">
    <property type="entry name" value="2OG-FeII_Oxy_3"/>
    <property type="match status" value="1"/>
</dbReference>
<keyword evidence="3" id="KW-0223">Dioxygenase</keyword>
<comment type="cofactor">
    <cofactor evidence="1">
        <name>L-ascorbate</name>
        <dbReference type="ChEBI" id="CHEBI:38290"/>
    </cofactor>
</comment>
<dbReference type="SMART" id="SM00702">
    <property type="entry name" value="P4Hc"/>
    <property type="match status" value="1"/>
</dbReference>
<sequence length="241" mass="27455">MTLLSNNTPEKRPNPEISLPIDWSTTPVAATYQSQYLKIVDDVFSDEECEALKALATSDAQWAQAAVHFGLGKNDHYVKVDYRNSDRILRFDHQAAQEIFERLKPYVADIAEIKDGSPYSQIIWNGPLDDSVYRMVGLNDRLSFLRYGPGHFFKTHCDSLPELPDGRLGKVTIQIYLGDECVQGGATRIWGNKDTYFDVEPKKGRVLIFQHRHVYHSGEEVTSGLKFTLRSDLMYRCSDDS</sequence>
<dbReference type="AlphaFoldDB" id="A0A409VZ94"/>
<evidence type="ECO:0000313" key="8">
    <source>
        <dbReference type="Proteomes" id="UP000284842"/>
    </source>
</evidence>
<keyword evidence="5" id="KW-0408">Iron</keyword>
<keyword evidence="8" id="KW-1185">Reference proteome</keyword>
<evidence type="ECO:0000256" key="2">
    <source>
        <dbReference type="ARBA" id="ARBA00022723"/>
    </source>
</evidence>
<dbReference type="PANTHER" id="PTHR10869:SF241">
    <property type="entry name" value="FE2OG DIOXYGENASE DOMAIN-CONTAINING PROTEIN"/>
    <property type="match status" value="1"/>
</dbReference>
<dbReference type="SUPFAM" id="SSF51197">
    <property type="entry name" value="Clavaminate synthase-like"/>
    <property type="match status" value="1"/>
</dbReference>
<proteinExistence type="predicted"/>
<evidence type="ECO:0000259" key="6">
    <source>
        <dbReference type="SMART" id="SM00702"/>
    </source>
</evidence>
<dbReference type="GO" id="GO:0005783">
    <property type="term" value="C:endoplasmic reticulum"/>
    <property type="evidence" value="ECO:0007669"/>
    <property type="project" value="TreeGrafter"/>
</dbReference>
<dbReference type="InterPro" id="IPR045054">
    <property type="entry name" value="P4HA-like"/>
</dbReference>
<dbReference type="PANTHER" id="PTHR10869">
    <property type="entry name" value="PROLYL 4-HYDROXYLASE ALPHA SUBUNIT"/>
    <property type="match status" value="1"/>
</dbReference>
<dbReference type="GO" id="GO:0005506">
    <property type="term" value="F:iron ion binding"/>
    <property type="evidence" value="ECO:0007669"/>
    <property type="project" value="InterPro"/>
</dbReference>
<dbReference type="EMBL" id="NHTK01005909">
    <property type="protein sequence ID" value="PPQ71575.1"/>
    <property type="molecule type" value="Genomic_DNA"/>
</dbReference>
<keyword evidence="2" id="KW-0479">Metal-binding</keyword>
<reference evidence="7 8" key="1">
    <citation type="journal article" date="2018" name="Evol. Lett.">
        <title>Horizontal gene cluster transfer increased hallucinogenic mushroom diversity.</title>
        <authorList>
            <person name="Reynolds H.T."/>
            <person name="Vijayakumar V."/>
            <person name="Gluck-Thaler E."/>
            <person name="Korotkin H.B."/>
            <person name="Matheny P.B."/>
            <person name="Slot J.C."/>
        </authorList>
    </citation>
    <scope>NUCLEOTIDE SEQUENCE [LARGE SCALE GENOMIC DNA]</scope>
    <source>
        <strain evidence="7 8">2629</strain>
    </source>
</reference>
<accession>A0A409VZ94</accession>
<dbReference type="STRING" id="181874.A0A409VZ94"/>
<dbReference type="GO" id="GO:0004656">
    <property type="term" value="F:procollagen-proline 4-dioxygenase activity"/>
    <property type="evidence" value="ECO:0007669"/>
    <property type="project" value="TreeGrafter"/>
</dbReference>
<comment type="caution">
    <text evidence="7">The sequence shown here is derived from an EMBL/GenBank/DDBJ whole genome shotgun (WGS) entry which is preliminary data.</text>
</comment>
<dbReference type="Proteomes" id="UP000284842">
    <property type="component" value="Unassembled WGS sequence"/>
</dbReference>
<name>A0A409VZ94_9AGAR</name>
<evidence type="ECO:0000256" key="5">
    <source>
        <dbReference type="ARBA" id="ARBA00023004"/>
    </source>
</evidence>
<gene>
    <name evidence="7" type="ORF">CVT24_006430</name>
</gene>
<keyword evidence="4" id="KW-0560">Oxidoreductase</keyword>
<organism evidence="7 8">
    <name type="scientific">Panaeolus cyanescens</name>
    <dbReference type="NCBI Taxonomy" id="181874"/>
    <lineage>
        <taxon>Eukaryota</taxon>
        <taxon>Fungi</taxon>
        <taxon>Dikarya</taxon>
        <taxon>Basidiomycota</taxon>
        <taxon>Agaricomycotina</taxon>
        <taxon>Agaricomycetes</taxon>
        <taxon>Agaricomycetidae</taxon>
        <taxon>Agaricales</taxon>
        <taxon>Agaricineae</taxon>
        <taxon>Galeropsidaceae</taxon>
        <taxon>Panaeolus</taxon>
    </lineage>
</organism>
<evidence type="ECO:0000256" key="1">
    <source>
        <dbReference type="ARBA" id="ARBA00001961"/>
    </source>
</evidence>
<dbReference type="OrthoDB" id="69177at2759"/>
<dbReference type="InParanoid" id="A0A409VZ94"/>
<dbReference type="GO" id="GO:0031418">
    <property type="term" value="F:L-ascorbic acid binding"/>
    <property type="evidence" value="ECO:0007669"/>
    <property type="project" value="InterPro"/>
</dbReference>
<evidence type="ECO:0000256" key="4">
    <source>
        <dbReference type="ARBA" id="ARBA00023002"/>
    </source>
</evidence>
<dbReference type="Gene3D" id="2.60.120.620">
    <property type="entry name" value="q2cbj1_9rhob like domain"/>
    <property type="match status" value="1"/>
</dbReference>
<protein>
    <recommendedName>
        <fullName evidence="6">Prolyl 4-hydroxylase alpha subunit domain-containing protein</fullName>
    </recommendedName>
</protein>
<dbReference type="InterPro" id="IPR006620">
    <property type="entry name" value="Pro_4_hyd_alph"/>
</dbReference>